<evidence type="ECO:0000313" key="3">
    <source>
        <dbReference type="Proteomes" id="UP000282311"/>
    </source>
</evidence>
<evidence type="ECO:0000313" key="2">
    <source>
        <dbReference type="EMBL" id="RKN86935.1"/>
    </source>
</evidence>
<comment type="caution">
    <text evidence="2">The sequence shown here is derived from an EMBL/GenBank/DDBJ whole genome shotgun (WGS) entry which is preliminary data.</text>
</comment>
<dbReference type="EMBL" id="RBAH01000001">
    <property type="protein sequence ID" value="RKN86935.1"/>
    <property type="molecule type" value="Genomic_DNA"/>
</dbReference>
<dbReference type="OrthoDB" id="137965at2"/>
<keyword evidence="1" id="KW-0812">Transmembrane</keyword>
<protein>
    <recommendedName>
        <fullName evidence="4">Glutamine amidotransferase domain-containing protein</fullName>
    </recommendedName>
</protein>
<accession>A0A3B0CMM5</accession>
<name>A0A3B0CMM5_9BACL</name>
<feature type="transmembrane region" description="Helical" evidence="1">
    <location>
        <begin position="373"/>
        <end position="396"/>
    </location>
</feature>
<keyword evidence="1" id="KW-0472">Membrane</keyword>
<organism evidence="2 3">
    <name type="scientific">Paenibacillus ginsengarvi</name>
    <dbReference type="NCBI Taxonomy" id="400777"/>
    <lineage>
        <taxon>Bacteria</taxon>
        <taxon>Bacillati</taxon>
        <taxon>Bacillota</taxon>
        <taxon>Bacilli</taxon>
        <taxon>Bacillales</taxon>
        <taxon>Paenibacillaceae</taxon>
        <taxon>Paenibacillus</taxon>
    </lineage>
</organism>
<keyword evidence="3" id="KW-1185">Reference proteome</keyword>
<evidence type="ECO:0000256" key="1">
    <source>
        <dbReference type="SAM" id="Phobius"/>
    </source>
</evidence>
<dbReference type="AlphaFoldDB" id="A0A3B0CMM5"/>
<gene>
    <name evidence="2" type="ORF">D7M11_02990</name>
</gene>
<evidence type="ECO:0008006" key="4">
    <source>
        <dbReference type="Google" id="ProtNLM"/>
    </source>
</evidence>
<feature type="transmembrane region" description="Helical" evidence="1">
    <location>
        <begin position="403"/>
        <end position="424"/>
    </location>
</feature>
<reference evidence="2 3" key="1">
    <citation type="journal article" date="2007" name="Int. J. Syst. Evol. Microbiol.">
        <title>Paenibacillus ginsengarvi sp. nov., isolated from soil from ginseng cultivation.</title>
        <authorList>
            <person name="Yoon M.H."/>
            <person name="Ten L.N."/>
            <person name="Im W.T."/>
        </authorList>
    </citation>
    <scope>NUCLEOTIDE SEQUENCE [LARGE SCALE GENOMIC DNA]</scope>
    <source>
        <strain evidence="2 3">KCTC 13059</strain>
    </source>
</reference>
<dbReference type="Proteomes" id="UP000282311">
    <property type="component" value="Unassembled WGS sequence"/>
</dbReference>
<keyword evidence="1" id="KW-1133">Transmembrane helix</keyword>
<sequence>MNIRNNTRLPWSRWIMAVLVFVVLAAGTTFFGSGKAGAEKQPLEISVDYGFEGKMKFGRWFPVKMTITNPGEDVSGDLTVRTAGDNGKSVVYTKHVDLPRQSTKIVWFTLPGKMMSKKNNVVQFYAKSVEKGAVVPFVQGQVFLETKLLSSDTLMVGIMARDPDTLNFLSLLAQKGYEVSTVKLGGNDFPWESAMLDTLDVIALNDAPVDTLKAEQTKEIESWVERGGKLVLAGGAGYSKTAAPFQAISPVAVNGTASVSELSEFAQATGKGLALGGPFTVSKAEVKSGEVLFAEAGIPLVVNRSYGQGSVTYVAYDLVMQPVASWGGNPQIWERILYGAGAMAAGNGVYRQPGDLWEMNNALEVFPQLVPPAYSLLTLLFLAYAVLVAPAMYFVLKKFDRREWAWFTIPSVAILTSLIIYGIGASGRGGTLVQTLGINVLSGSGTAARTEASSVFVPSGGSYKLEWSGKRNISSLILNDGGGLPSGEADMIVRSDPDKTVVSFANVPYWSVRKVVSAQEVDKQAGKFEYTLRFDGNGAKGEVTNSTPHKLYEAGIFINGQWIRIGDMLPGEKRPVQVPLGSTMNRNDDQWGNLIFPYSGRQDMMQRERSLLNSFSQNKANGRTSRSPLSMYIVGFAKSSDTLFKIEGKDVQSERIDLLVQPIEPDYVQGNRLSVPSGVILPYIESSNAANQGMPSNGGVDMGNGDITLLYALPVRAGLQYEKITLDIASQQQFKIDLWNGKSQAWENVQGGQIVLEKEKIAEALTGTNGIRLKVTNDQSMRRFTYPALSAEGAVKQ</sequence>
<dbReference type="InterPro" id="IPR029062">
    <property type="entry name" value="Class_I_gatase-like"/>
</dbReference>
<proteinExistence type="predicted"/>
<dbReference type="SUPFAM" id="SSF52317">
    <property type="entry name" value="Class I glutamine amidotransferase-like"/>
    <property type="match status" value="1"/>
</dbReference>
<dbReference type="Gene3D" id="3.40.50.880">
    <property type="match status" value="1"/>
</dbReference>